<organism evidence="1 2">
    <name type="scientific">Candidatus Protofrankia datiscae</name>
    <dbReference type="NCBI Taxonomy" id="2716812"/>
    <lineage>
        <taxon>Bacteria</taxon>
        <taxon>Bacillati</taxon>
        <taxon>Actinomycetota</taxon>
        <taxon>Actinomycetes</taxon>
        <taxon>Frankiales</taxon>
        <taxon>Frankiaceae</taxon>
        <taxon>Protofrankia</taxon>
    </lineage>
</organism>
<evidence type="ECO:0000313" key="1">
    <source>
        <dbReference type="EMBL" id="AEH11453.1"/>
    </source>
</evidence>
<reference evidence="1 2" key="1">
    <citation type="submission" date="2011-05" db="EMBL/GenBank/DDBJ databases">
        <title>Complete sequence of chromosome of Frankia symbiont of Datisca glomerata.</title>
        <authorList>
            <consortium name="US DOE Joint Genome Institute"/>
            <person name="Lucas S."/>
            <person name="Han J."/>
            <person name="Lapidus A."/>
            <person name="Cheng J.-F."/>
            <person name="Goodwin L."/>
            <person name="Pitluck S."/>
            <person name="Peters L."/>
            <person name="Mikhailova N."/>
            <person name="Chertkov O."/>
            <person name="Teshima H."/>
            <person name="Han C."/>
            <person name="Tapia R."/>
            <person name="Land M."/>
            <person name="Hauser L."/>
            <person name="Kyrpides N."/>
            <person name="Ivanova N."/>
            <person name="Pagani I."/>
            <person name="Berry A."/>
            <person name="Pawlowski K."/>
            <person name="Persson T."/>
            <person name="Vanden Heuvel B."/>
            <person name="Benson D."/>
            <person name="Woyke T."/>
        </authorList>
    </citation>
    <scope>NUCLEOTIDE SEQUENCE [LARGE SCALE GENOMIC DNA]</scope>
    <source>
        <strain evidence="2">4085684</strain>
    </source>
</reference>
<evidence type="ECO:0008006" key="3">
    <source>
        <dbReference type="Google" id="ProtNLM"/>
    </source>
</evidence>
<sequence length="139" mass="15401">MTRNKIVRSLAGVVELVDKVEPCIELRDTMTGGEAAREMRDANVRYARLVHLEKDLARSSIVTVGDLDRLSDPARPLLEMIDTFQPEIFLDWRDFLTDAVNRSLRGITAETTITVEDDGQPLGVLSAGTVQAFVAASRE</sequence>
<dbReference type="RefSeq" id="WP_013875321.1">
    <property type="nucleotide sequence ID" value="NZ_CAAAFP010000294.1"/>
</dbReference>
<name>F8AX05_9ACTN</name>
<dbReference type="AlphaFoldDB" id="F8AX05"/>
<gene>
    <name evidence="1" type="ordered locus">FsymDg_4188</name>
</gene>
<protein>
    <recommendedName>
        <fullName evidence="3">CBS domain-containing protein</fullName>
    </recommendedName>
</protein>
<evidence type="ECO:0000313" key="2">
    <source>
        <dbReference type="Proteomes" id="UP000001549"/>
    </source>
</evidence>
<proteinExistence type="predicted"/>
<dbReference type="EMBL" id="CP002801">
    <property type="protein sequence ID" value="AEH11453.1"/>
    <property type="molecule type" value="Genomic_DNA"/>
</dbReference>
<accession>F8AX05</accession>
<dbReference type="Proteomes" id="UP000001549">
    <property type="component" value="Chromosome"/>
</dbReference>
<keyword evidence="2" id="KW-1185">Reference proteome</keyword>
<dbReference type="KEGG" id="fsy:FsymDg_4188"/>
<dbReference type="HOGENOM" id="CLU_1842192_0_0_11"/>